<evidence type="ECO:0000313" key="6">
    <source>
        <dbReference type="EMBL" id="GIJ52527.1"/>
    </source>
</evidence>
<accession>A0A8J4DXY4</accession>
<evidence type="ECO:0000256" key="2">
    <source>
        <dbReference type="ARBA" id="ARBA00022692"/>
    </source>
</evidence>
<keyword evidence="1 5" id="KW-1003">Cell membrane</keyword>
<organism evidence="6 7">
    <name type="scientific">Virgisporangium aurantiacum</name>
    <dbReference type="NCBI Taxonomy" id="175570"/>
    <lineage>
        <taxon>Bacteria</taxon>
        <taxon>Bacillati</taxon>
        <taxon>Actinomycetota</taxon>
        <taxon>Actinomycetes</taxon>
        <taxon>Micromonosporales</taxon>
        <taxon>Micromonosporaceae</taxon>
        <taxon>Virgisporangium</taxon>
    </lineage>
</organism>
<keyword evidence="5" id="KW-0975">Bacterial flagellum</keyword>
<dbReference type="Pfam" id="PF04347">
    <property type="entry name" value="FliO"/>
    <property type="match status" value="1"/>
</dbReference>
<keyword evidence="4 5" id="KW-0472">Membrane</keyword>
<keyword evidence="2 5" id="KW-0812">Transmembrane</keyword>
<evidence type="ECO:0000313" key="7">
    <source>
        <dbReference type="Proteomes" id="UP000612585"/>
    </source>
</evidence>
<comment type="caution">
    <text evidence="6">The sequence shown here is derived from an EMBL/GenBank/DDBJ whole genome shotgun (WGS) entry which is preliminary data.</text>
</comment>
<evidence type="ECO:0000256" key="5">
    <source>
        <dbReference type="RuleBase" id="RU362064"/>
    </source>
</evidence>
<dbReference type="AlphaFoldDB" id="A0A8J4DXY4"/>
<evidence type="ECO:0000256" key="4">
    <source>
        <dbReference type="ARBA" id="ARBA00023136"/>
    </source>
</evidence>
<keyword evidence="7" id="KW-1185">Reference proteome</keyword>
<sequence length="121" mass="12935">MIQIAVNMFLALAFVLGLMWLLTRLVRRPLGGRGAGAMAVLARQPLTRGASVAVVRVGRQAFVLGVTDQTVTLLAETDPAAIEAAVNPPHEIREQIPLDGSVLSPTTWRRAVDAIRGGRKS</sequence>
<dbReference type="InterPro" id="IPR022781">
    <property type="entry name" value="Flagellar_biosynth_FliO"/>
</dbReference>
<proteinExistence type="inferred from homology"/>
<dbReference type="Proteomes" id="UP000612585">
    <property type="component" value="Unassembled WGS sequence"/>
</dbReference>
<evidence type="ECO:0000256" key="3">
    <source>
        <dbReference type="ARBA" id="ARBA00022989"/>
    </source>
</evidence>
<gene>
    <name evidence="6" type="ORF">Vau01_000430</name>
</gene>
<dbReference type="RefSeq" id="WP_203985510.1">
    <property type="nucleotide sequence ID" value="NZ_BOPG01000001.1"/>
</dbReference>
<comment type="similarity">
    <text evidence="5">Belongs to the FliO/MopB family.</text>
</comment>
<dbReference type="GO" id="GO:0005886">
    <property type="term" value="C:plasma membrane"/>
    <property type="evidence" value="ECO:0007669"/>
    <property type="project" value="UniProtKB-SubCell"/>
</dbReference>
<protein>
    <recommendedName>
        <fullName evidence="5">Flagellar protein</fullName>
    </recommendedName>
</protein>
<keyword evidence="3 5" id="KW-1133">Transmembrane helix</keyword>
<dbReference type="GO" id="GO:0009425">
    <property type="term" value="C:bacterial-type flagellum basal body"/>
    <property type="evidence" value="ECO:0007669"/>
    <property type="project" value="UniProtKB-SubCell"/>
</dbReference>
<evidence type="ECO:0000256" key="1">
    <source>
        <dbReference type="ARBA" id="ARBA00022475"/>
    </source>
</evidence>
<comment type="subcellular location">
    <subcellularLocation>
        <location evidence="5">Cell membrane</location>
    </subcellularLocation>
    <subcellularLocation>
        <location evidence="5">Bacterial flagellum basal body</location>
    </subcellularLocation>
</comment>
<dbReference type="EMBL" id="BOPG01000001">
    <property type="protein sequence ID" value="GIJ52527.1"/>
    <property type="molecule type" value="Genomic_DNA"/>
</dbReference>
<name>A0A8J4DXY4_9ACTN</name>
<feature type="transmembrane region" description="Helical" evidence="5">
    <location>
        <begin position="6"/>
        <end position="23"/>
    </location>
</feature>
<dbReference type="GO" id="GO:0044781">
    <property type="term" value="P:bacterial-type flagellum organization"/>
    <property type="evidence" value="ECO:0007669"/>
    <property type="project" value="UniProtKB-UniRule"/>
</dbReference>
<dbReference type="NCBIfam" id="TIGR03500">
    <property type="entry name" value="FliO_TIGR"/>
    <property type="match status" value="1"/>
</dbReference>
<reference evidence="6" key="1">
    <citation type="submission" date="2021-01" db="EMBL/GenBank/DDBJ databases">
        <title>Whole genome shotgun sequence of Virgisporangium aurantiacum NBRC 16421.</title>
        <authorList>
            <person name="Komaki H."/>
            <person name="Tamura T."/>
        </authorList>
    </citation>
    <scope>NUCLEOTIDE SEQUENCE</scope>
    <source>
        <strain evidence="6">NBRC 16421</strain>
    </source>
</reference>